<dbReference type="PANTHER" id="PTHR39639:SF1">
    <property type="entry name" value="DUF262 DOMAIN-CONTAINING PROTEIN"/>
    <property type="match status" value="1"/>
</dbReference>
<accession>A0ABR9VL17</accession>
<dbReference type="EMBL" id="JADEWB010000290">
    <property type="protein sequence ID" value="MBE9239200.1"/>
    <property type="molecule type" value="Genomic_DNA"/>
</dbReference>
<keyword evidence="3" id="KW-1185">Reference proteome</keyword>
<proteinExistence type="predicted"/>
<dbReference type="Pfam" id="PF03235">
    <property type="entry name" value="GmrSD_N"/>
    <property type="match status" value="1"/>
</dbReference>
<dbReference type="SUPFAM" id="SSF110849">
    <property type="entry name" value="ParB/Sulfiredoxin"/>
    <property type="match status" value="1"/>
</dbReference>
<organism evidence="2 3">
    <name type="scientific">Sphaerospermopsis aphanizomenoides LEGE 00250</name>
    <dbReference type="NCBI Taxonomy" id="2777972"/>
    <lineage>
        <taxon>Bacteria</taxon>
        <taxon>Bacillati</taxon>
        <taxon>Cyanobacteriota</taxon>
        <taxon>Cyanophyceae</taxon>
        <taxon>Nostocales</taxon>
        <taxon>Aphanizomenonaceae</taxon>
        <taxon>Sphaerospermopsis</taxon>
        <taxon>Sphaerospermopsis aphanizomenoides</taxon>
    </lineage>
</organism>
<feature type="domain" description="GmrSD restriction endonucleases N-terminal" evidence="1">
    <location>
        <begin position="63"/>
        <end position="200"/>
    </location>
</feature>
<comment type="caution">
    <text evidence="2">The sequence shown here is derived from an EMBL/GenBank/DDBJ whole genome shotgun (WGS) entry which is preliminary data.</text>
</comment>
<reference evidence="2 3" key="1">
    <citation type="submission" date="2020-10" db="EMBL/GenBank/DDBJ databases">
        <authorList>
            <person name="Castelo-Branco R."/>
            <person name="Eusebio N."/>
            <person name="Adriana R."/>
            <person name="Vieira A."/>
            <person name="Brugerolle De Fraissinette N."/>
            <person name="Rezende De Castro R."/>
            <person name="Schneider M.P."/>
            <person name="Vasconcelos V."/>
            <person name="Leao P.N."/>
        </authorList>
    </citation>
    <scope>NUCLEOTIDE SEQUENCE [LARGE SCALE GENOMIC DNA]</scope>
    <source>
        <strain evidence="2 3">LEGE 00250</strain>
    </source>
</reference>
<dbReference type="InterPro" id="IPR036086">
    <property type="entry name" value="ParB/Sulfiredoxin_sf"/>
</dbReference>
<dbReference type="PANTHER" id="PTHR39639">
    <property type="entry name" value="CHROMOSOME 16, WHOLE GENOME SHOTGUN SEQUENCE"/>
    <property type="match status" value="1"/>
</dbReference>
<evidence type="ECO:0000313" key="2">
    <source>
        <dbReference type="EMBL" id="MBE9239200.1"/>
    </source>
</evidence>
<sequence length="390" mass="45696">MQLLAPTEEKMWEKIASTNYVKMSDQEINAKYEKGEQRILTEMNREKLPAFVESLKKPGYMDLRPFYQRRNRWNKKKQSQLIESFLINIPVPPIILYEKKYNVYEVMDGQQRITALKDFYENRLQLTGLELWPELNGRTYNELPGNIKAGIDRRSISSIVLITESAPSQEEALFLKQLAFERLNTGGEDLSRQEIRNCSFYGQFNQLLLELAANPIFAAAWNIPIDDDEELQKNNLYKKMEDAELVLRFFALRNTDKFSRGMEGFLDLYMMKSLSFSEQDIEFLKDIFLQTINLAHQIYGDNLFKPFDPQSDTWINEARKAYYDAVMVGFSRHLEDSNILLERKSKVIEKTKILFREDTSKLFTGGGKTKSDIQERIRIFNDMLSQVIAE</sequence>
<name>A0ABR9VL17_9CYAN</name>
<evidence type="ECO:0000313" key="3">
    <source>
        <dbReference type="Proteomes" id="UP000606776"/>
    </source>
</evidence>
<evidence type="ECO:0000259" key="1">
    <source>
        <dbReference type="Pfam" id="PF03235"/>
    </source>
</evidence>
<dbReference type="RefSeq" id="WP_193944376.1">
    <property type="nucleotide sequence ID" value="NZ_JADEWB010000290.1"/>
</dbReference>
<protein>
    <submittedName>
        <fullName evidence="2">DUF262 domain-containing protein</fullName>
    </submittedName>
</protein>
<dbReference type="InterPro" id="IPR004919">
    <property type="entry name" value="GmrSD_N"/>
</dbReference>
<dbReference type="Proteomes" id="UP000606776">
    <property type="component" value="Unassembled WGS sequence"/>
</dbReference>
<gene>
    <name evidence="2" type="ORF">IQ227_25120</name>
</gene>